<dbReference type="HAMAP" id="MF_01161">
    <property type="entry name" value="tRNA_Ile_lys_synt"/>
    <property type="match status" value="1"/>
</dbReference>
<organism evidence="10 11">
    <name type="scientific">Microscilla marina ATCC 23134</name>
    <dbReference type="NCBI Taxonomy" id="313606"/>
    <lineage>
        <taxon>Bacteria</taxon>
        <taxon>Pseudomonadati</taxon>
        <taxon>Bacteroidota</taxon>
        <taxon>Cytophagia</taxon>
        <taxon>Cytophagales</taxon>
        <taxon>Microscillaceae</taxon>
        <taxon>Microscilla</taxon>
    </lineage>
</organism>
<dbReference type="EMBL" id="AAWS01000021">
    <property type="protein sequence ID" value="EAY27753.1"/>
    <property type="molecule type" value="Genomic_DNA"/>
</dbReference>
<dbReference type="GO" id="GO:0005737">
    <property type="term" value="C:cytoplasm"/>
    <property type="evidence" value="ECO:0007669"/>
    <property type="project" value="UniProtKB-SubCell"/>
</dbReference>
<dbReference type="NCBIfam" id="TIGR02433">
    <property type="entry name" value="lysidine_TilS_C"/>
    <property type="match status" value="1"/>
</dbReference>
<dbReference type="GO" id="GO:0005524">
    <property type="term" value="F:ATP binding"/>
    <property type="evidence" value="ECO:0007669"/>
    <property type="project" value="UniProtKB-UniRule"/>
</dbReference>
<comment type="domain">
    <text evidence="8">The N-terminal region contains the highly conserved SGGXDS motif, predicted to be a P-loop motif involved in ATP binding.</text>
</comment>
<comment type="similarity">
    <text evidence="8">Belongs to the tRNA(Ile)-lysidine synthase family.</text>
</comment>
<dbReference type="PANTHER" id="PTHR43033:SF1">
    <property type="entry name" value="TRNA(ILE)-LYSIDINE SYNTHASE-RELATED"/>
    <property type="match status" value="1"/>
</dbReference>
<sequence length="450" mass="51923">MFNKLITYITHKKIFTPQDNILLAVSGGIDSVVLTDLFAQIKSHGQVAIAHCNFQLRGVASEEDEEFVKQLAQHYGIPCFVTRFDTYTLAQAQKGSIQMIARNLRYAWFEQLRTKEGYHYLATAHHQNDMVETVLLNLVRGTGIAGLHGIKVKQGHIIRPMLFASREEIEAYAQEKGLKWCEDASNQDNKYYRNRLRNEVIPVLKTMNPNLEKTLEQSVEKISAVERFFEAEVQHIETTLMTSTTETVFLDLKKLEPIDEKLIILYHILKKFGFSYIQTQDILAGITGESGKQFLSPTYVLVKDRNKLVITPARVEEVTEKLLLTSLQQNAKQLYTPLQLQLERKTVTTHFKLPKDPCIACLDWDKLKLPLKIRPWQQGDWFKPLGMNQRKKLSDFLIDQKIPINLKQKVMVVVSDQEIVWVVGYRLDNRYKLTKDTKEILLMSLPTSTQ</sequence>
<dbReference type="eggNOG" id="COG0037">
    <property type="taxonomic scope" value="Bacteria"/>
</dbReference>
<dbReference type="SUPFAM" id="SSF52402">
    <property type="entry name" value="Adenine nucleotide alpha hydrolases-like"/>
    <property type="match status" value="1"/>
</dbReference>
<feature type="binding site" evidence="8">
    <location>
        <begin position="26"/>
        <end position="31"/>
    </location>
    <ligand>
        <name>ATP</name>
        <dbReference type="ChEBI" id="CHEBI:30616"/>
    </ligand>
</feature>
<dbReference type="SMART" id="SM00977">
    <property type="entry name" value="TilS_C"/>
    <property type="match status" value="1"/>
</dbReference>
<evidence type="ECO:0000256" key="7">
    <source>
        <dbReference type="ARBA" id="ARBA00048539"/>
    </source>
</evidence>
<keyword evidence="5 8" id="KW-0547">Nucleotide-binding</keyword>
<dbReference type="SUPFAM" id="SSF56037">
    <property type="entry name" value="PheT/TilS domain"/>
    <property type="match status" value="1"/>
</dbReference>
<dbReference type="NCBIfam" id="TIGR02432">
    <property type="entry name" value="lysidine_TilS_N"/>
    <property type="match status" value="1"/>
</dbReference>
<dbReference type="InterPro" id="IPR012796">
    <property type="entry name" value="Lysidine-tRNA-synth_C"/>
</dbReference>
<protein>
    <recommendedName>
        <fullName evidence="8">tRNA(Ile)-lysidine synthase</fullName>
        <ecNumber evidence="8">6.3.4.19</ecNumber>
    </recommendedName>
    <alternativeName>
        <fullName evidence="8">tRNA(Ile)-2-lysyl-cytidine synthase</fullName>
    </alternativeName>
    <alternativeName>
        <fullName evidence="8">tRNA(Ile)-lysidine synthetase</fullName>
    </alternativeName>
</protein>
<evidence type="ECO:0000256" key="4">
    <source>
        <dbReference type="ARBA" id="ARBA00022694"/>
    </source>
</evidence>
<dbReference type="InterPro" id="IPR012094">
    <property type="entry name" value="tRNA_Ile_lys_synt"/>
</dbReference>
<gene>
    <name evidence="8" type="primary">tilS</name>
    <name evidence="10" type="ORF">M23134_03822</name>
</gene>
<dbReference type="GO" id="GO:0006400">
    <property type="term" value="P:tRNA modification"/>
    <property type="evidence" value="ECO:0007669"/>
    <property type="project" value="UniProtKB-UniRule"/>
</dbReference>
<dbReference type="GO" id="GO:0032267">
    <property type="term" value="F:tRNA(Ile)-lysidine synthase activity"/>
    <property type="evidence" value="ECO:0007669"/>
    <property type="project" value="UniProtKB-EC"/>
</dbReference>
<dbReference type="OrthoDB" id="9807403at2"/>
<reference evidence="10 11" key="1">
    <citation type="submission" date="2007-01" db="EMBL/GenBank/DDBJ databases">
        <authorList>
            <person name="Haygood M."/>
            <person name="Podell S."/>
            <person name="Anderson C."/>
            <person name="Hopkinson B."/>
            <person name="Roe K."/>
            <person name="Barbeau K."/>
            <person name="Gaasterland T."/>
            <person name="Ferriera S."/>
            <person name="Johnson J."/>
            <person name="Kravitz S."/>
            <person name="Beeson K."/>
            <person name="Sutton G."/>
            <person name="Rogers Y.-H."/>
            <person name="Friedman R."/>
            <person name="Frazier M."/>
            <person name="Venter J.C."/>
        </authorList>
    </citation>
    <scope>NUCLEOTIDE SEQUENCE [LARGE SCALE GENOMIC DNA]</scope>
    <source>
        <strain evidence="10 11">ATCC 23134</strain>
    </source>
</reference>
<comment type="function">
    <text evidence="8">Ligates lysine onto the cytidine present at position 34 of the AUA codon-specific tRNA(Ile) that contains the anticodon CAU, in an ATP-dependent manner. Cytidine is converted to lysidine, thus changing the amino acid specificity of the tRNA from methionine to isoleucine.</text>
</comment>
<evidence type="ECO:0000256" key="6">
    <source>
        <dbReference type="ARBA" id="ARBA00022840"/>
    </source>
</evidence>
<evidence type="ECO:0000259" key="9">
    <source>
        <dbReference type="SMART" id="SM00977"/>
    </source>
</evidence>
<feature type="domain" description="Lysidine-tRNA(Ile) synthetase C-terminal" evidence="9">
    <location>
        <begin position="371"/>
        <end position="443"/>
    </location>
</feature>
<evidence type="ECO:0000313" key="10">
    <source>
        <dbReference type="EMBL" id="EAY27753.1"/>
    </source>
</evidence>
<proteinExistence type="inferred from homology"/>
<comment type="caution">
    <text evidence="10">The sequence shown here is derived from an EMBL/GenBank/DDBJ whole genome shotgun (WGS) entry which is preliminary data.</text>
</comment>
<dbReference type="InterPro" id="IPR011063">
    <property type="entry name" value="TilS/TtcA_N"/>
</dbReference>
<comment type="subcellular location">
    <subcellularLocation>
        <location evidence="1 8">Cytoplasm</location>
    </subcellularLocation>
</comment>
<accession>A1ZPL4</accession>
<dbReference type="Pfam" id="PF01171">
    <property type="entry name" value="ATP_bind_3"/>
    <property type="match status" value="1"/>
</dbReference>
<dbReference type="EC" id="6.3.4.19" evidence="8"/>
<keyword evidence="11" id="KW-1185">Reference proteome</keyword>
<keyword evidence="6 8" id="KW-0067">ATP-binding</keyword>
<keyword evidence="2 8" id="KW-0963">Cytoplasm</keyword>
<dbReference type="PANTHER" id="PTHR43033">
    <property type="entry name" value="TRNA(ILE)-LYSIDINE SYNTHASE-RELATED"/>
    <property type="match status" value="1"/>
</dbReference>
<evidence type="ECO:0000256" key="5">
    <source>
        <dbReference type="ARBA" id="ARBA00022741"/>
    </source>
</evidence>
<evidence type="ECO:0000256" key="2">
    <source>
        <dbReference type="ARBA" id="ARBA00022490"/>
    </source>
</evidence>
<keyword evidence="3 8" id="KW-0436">Ligase</keyword>
<dbReference type="InterPro" id="IPR012795">
    <property type="entry name" value="tRNA_Ile_lys_synt_N"/>
</dbReference>
<evidence type="ECO:0000313" key="11">
    <source>
        <dbReference type="Proteomes" id="UP000004095"/>
    </source>
</evidence>
<dbReference type="RefSeq" id="WP_002699124.1">
    <property type="nucleotide sequence ID" value="NZ_AAWS01000021.1"/>
</dbReference>
<evidence type="ECO:0000256" key="8">
    <source>
        <dbReference type="HAMAP-Rule" id="MF_01161"/>
    </source>
</evidence>
<dbReference type="InterPro" id="IPR014729">
    <property type="entry name" value="Rossmann-like_a/b/a_fold"/>
</dbReference>
<name>A1ZPL4_MICM2</name>
<evidence type="ECO:0000256" key="1">
    <source>
        <dbReference type="ARBA" id="ARBA00004496"/>
    </source>
</evidence>
<dbReference type="CDD" id="cd01992">
    <property type="entry name" value="TilS_N"/>
    <property type="match status" value="1"/>
</dbReference>
<comment type="catalytic activity">
    <reaction evidence="7 8">
        <text>cytidine(34) in tRNA(Ile2) + L-lysine + ATP = lysidine(34) in tRNA(Ile2) + AMP + diphosphate + H(+)</text>
        <dbReference type="Rhea" id="RHEA:43744"/>
        <dbReference type="Rhea" id="RHEA-COMP:10625"/>
        <dbReference type="Rhea" id="RHEA-COMP:10670"/>
        <dbReference type="ChEBI" id="CHEBI:15378"/>
        <dbReference type="ChEBI" id="CHEBI:30616"/>
        <dbReference type="ChEBI" id="CHEBI:32551"/>
        <dbReference type="ChEBI" id="CHEBI:33019"/>
        <dbReference type="ChEBI" id="CHEBI:82748"/>
        <dbReference type="ChEBI" id="CHEBI:83665"/>
        <dbReference type="ChEBI" id="CHEBI:456215"/>
        <dbReference type="EC" id="6.3.4.19"/>
    </reaction>
</comment>
<dbReference type="Proteomes" id="UP000004095">
    <property type="component" value="Unassembled WGS sequence"/>
</dbReference>
<dbReference type="AlphaFoldDB" id="A1ZPL4"/>
<dbReference type="Pfam" id="PF11734">
    <property type="entry name" value="TilS_C"/>
    <property type="match status" value="1"/>
</dbReference>
<keyword evidence="4 8" id="KW-0819">tRNA processing</keyword>
<evidence type="ECO:0000256" key="3">
    <source>
        <dbReference type="ARBA" id="ARBA00022598"/>
    </source>
</evidence>
<dbReference type="Gene3D" id="3.40.50.620">
    <property type="entry name" value="HUPs"/>
    <property type="match status" value="1"/>
</dbReference>